<protein>
    <submittedName>
        <fullName evidence="1">Sporulation protein Cse60</fullName>
    </submittedName>
</protein>
<accession>A0ABW5BXS4</accession>
<reference evidence="2" key="1">
    <citation type="journal article" date="2019" name="Int. J. Syst. Evol. Microbiol.">
        <title>The Global Catalogue of Microorganisms (GCM) 10K type strain sequencing project: providing services to taxonomists for standard genome sequencing and annotation.</title>
        <authorList>
            <consortium name="The Broad Institute Genomics Platform"/>
            <consortium name="The Broad Institute Genome Sequencing Center for Infectious Disease"/>
            <person name="Wu L."/>
            <person name="Ma J."/>
        </authorList>
    </citation>
    <scope>NUCLEOTIDE SEQUENCE [LARGE SCALE GENOMIC DNA]</scope>
    <source>
        <strain evidence="2">CGMCC 1.15474</strain>
    </source>
</reference>
<comment type="caution">
    <text evidence="1">The sequence shown here is derived from an EMBL/GenBank/DDBJ whole genome shotgun (WGS) entry which is preliminary data.</text>
</comment>
<organism evidence="1 2">
    <name type="scientific">Metabacillus endolithicus</name>
    <dbReference type="NCBI Taxonomy" id="1535204"/>
    <lineage>
        <taxon>Bacteria</taxon>
        <taxon>Bacillati</taxon>
        <taxon>Bacillota</taxon>
        <taxon>Bacilli</taxon>
        <taxon>Bacillales</taxon>
        <taxon>Bacillaceae</taxon>
        <taxon>Metabacillus</taxon>
    </lineage>
</organism>
<evidence type="ECO:0000313" key="1">
    <source>
        <dbReference type="EMBL" id="MFD2213591.1"/>
    </source>
</evidence>
<evidence type="ECO:0000313" key="2">
    <source>
        <dbReference type="Proteomes" id="UP001597318"/>
    </source>
</evidence>
<dbReference type="EMBL" id="JBHUIK010000002">
    <property type="protein sequence ID" value="MFD2213591.1"/>
    <property type="molecule type" value="Genomic_DNA"/>
</dbReference>
<dbReference type="Proteomes" id="UP001597318">
    <property type="component" value="Unassembled WGS sequence"/>
</dbReference>
<dbReference type="Pfam" id="PF10957">
    <property type="entry name" value="Spore_Cse60"/>
    <property type="match status" value="1"/>
</dbReference>
<name>A0ABW5BXS4_9BACI</name>
<proteinExistence type="predicted"/>
<keyword evidence="2" id="KW-1185">Reference proteome</keyword>
<dbReference type="InterPro" id="IPR020296">
    <property type="entry name" value="Spore_Cse60"/>
</dbReference>
<dbReference type="RefSeq" id="WP_098794947.1">
    <property type="nucleotide sequence ID" value="NZ_CP095550.1"/>
</dbReference>
<gene>
    <name evidence="1" type="ORF">ACFSKK_07880</name>
</gene>
<sequence>MLKVALFDEEHEKDLEEEINGFLANLGENQVRDIKFSVSVSIDEDGEQIYCYSALVIYREK</sequence>